<dbReference type="Proteomes" id="UP000075243">
    <property type="component" value="Unassembled WGS sequence"/>
</dbReference>
<dbReference type="GO" id="GO:0006952">
    <property type="term" value="P:defense response"/>
    <property type="evidence" value="ECO:0007669"/>
    <property type="project" value="UniProtKB-KW"/>
</dbReference>
<accession>A0A151QZI8</accession>
<evidence type="ECO:0000313" key="7">
    <source>
        <dbReference type="EMBL" id="KYP35720.1"/>
    </source>
</evidence>
<dbReference type="Pfam" id="PF23247">
    <property type="entry name" value="LRR_RPS2"/>
    <property type="match status" value="1"/>
</dbReference>
<keyword evidence="4" id="KW-0067">ATP-binding</keyword>
<dbReference type="InterPro" id="IPR057135">
    <property type="entry name" value="At4g27190-like_LRR"/>
</dbReference>
<dbReference type="Gramene" id="C.cajan_43853.t">
    <property type="protein sequence ID" value="C.cajan_43853.t.cds1"/>
    <property type="gene ID" value="C.cajan_43853"/>
</dbReference>
<dbReference type="PANTHER" id="PTHR33463:SF187">
    <property type="entry name" value="AND NB-ARC DOMAIN DISEASE RESISTANCE PROTEIN, PUTATIVE-RELATED"/>
    <property type="match status" value="1"/>
</dbReference>
<gene>
    <name evidence="7" type="ORF">KK1_043232</name>
</gene>
<dbReference type="FunFam" id="3.40.50.300:FF:001091">
    <property type="entry name" value="Probable disease resistance protein At1g61300"/>
    <property type="match status" value="1"/>
</dbReference>
<dbReference type="InterPro" id="IPR002182">
    <property type="entry name" value="NB-ARC"/>
</dbReference>
<evidence type="ECO:0000256" key="2">
    <source>
        <dbReference type="ARBA" id="ARBA00022741"/>
    </source>
</evidence>
<keyword evidence="8" id="KW-1185">Reference proteome</keyword>
<feature type="domain" description="Disease resistance protein At4g27190-like leucine-rich repeats" evidence="6">
    <location>
        <begin position="640"/>
        <end position="739"/>
    </location>
</feature>
<dbReference type="STRING" id="3821.A0A151QZI8"/>
<name>A0A151QZI8_CAJCA</name>
<evidence type="ECO:0000313" key="8">
    <source>
        <dbReference type="Proteomes" id="UP000075243"/>
    </source>
</evidence>
<proteinExistence type="inferred from homology"/>
<dbReference type="InterPro" id="IPR032675">
    <property type="entry name" value="LRR_dom_sf"/>
</dbReference>
<protein>
    <submittedName>
        <fullName evidence="7">Disease resistance protein At5g63020 family</fullName>
    </submittedName>
</protein>
<dbReference type="Gene3D" id="1.10.8.430">
    <property type="entry name" value="Helical domain of apoptotic protease-activating factors"/>
    <property type="match status" value="1"/>
</dbReference>
<dbReference type="EMBL" id="KQ484330">
    <property type="protein sequence ID" value="KYP35720.1"/>
    <property type="molecule type" value="Genomic_DNA"/>
</dbReference>
<dbReference type="InterPro" id="IPR001611">
    <property type="entry name" value="Leu-rich_rpt"/>
</dbReference>
<dbReference type="AlphaFoldDB" id="A0A151QZI8"/>
<sequence length="747" mass="86061">MWNLLGDDEVLIIGIHGMGGVGKTFLATYMENEIKRKKSFKHVFWVTVSHDFTILKLQHHIAETMGVKLYGDDERSRATILASELEKIEKSVLILDDVWKYIDLEKVRIPLRMNGIKLIITSRLKHVCQQMDCLQDHMITVTPLDAIEEEHICWELFLLKLGHHGIPATLPPKVEEVARSVVKKCDGLPVAISVMARSMKEQDDIHWWKHALNKVENFEIREEVKAVLKRSYDNLIDKDLQKCFLYCALLPNRLDFGEGDWVKSLVEGGMLNGKRSLGEMIDEGYVIIDKLINHSLLLIDTWDSIYMHDLVRNMACDIMKDKYMVKIDKKLKKIPDLGEWRDDLEAVSLASNKIEEIQEGASPKCPRLSTLILSKNRIAHISDSFFTRMNALAVLDLSDNEELISLPNSLSNLRSLISLVLRRCRKLKSIPPLEKLQALSTLVMENLVNLKWLDLSQNRLIPLPVAEGVLSRLTNMQYLDLSSCSIKKVEDAKGMTMLECFQGGFLDRDNHNHYVQQIFNNGYGPKTYRIYFGKCDYYWYQEEIFQEFNFRRLLFTDCPEKPYLLPRDLVDLNVYDNKQWEYLCAALSSKDPSSFKKIFIKDCTKLRSLFCFSPCSSCKFIQTAICKEYVADFHMLTPQTRTEVFRHVVHFEISECHKIETLLTLELVPSLAKLVTIQVRDCDSMKEIFAASNRGDGSITLPKLTTLKLYYLPQLHTVYEGVLVCASLDALDQAYCPNLRLPKIKLV</sequence>
<dbReference type="GO" id="GO:0005524">
    <property type="term" value="F:ATP binding"/>
    <property type="evidence" value="ECO:0007669"/>
    <property type="project" value="UniProtKB-KW"/>
</dbReference>
<feature type="domain" description="NB-ARC" evidence="5">
    <location>
        <begin position="4"/>
        <end position="160"/>
    </location>
</feature>
<dbReference type="InterPro" id="IPR027417">
    <property type="entry name" value="P-loop_NTPase"/>
</dbReference>
<dbReference type="Pfam" id="PF13855">
    <property type="entry name" value="LRR_8"/>
    <property type="match status" value="1"/>
</dbReference>
<keyword evidence="2" id="KW-0547">Nucleotide-binding</keyword>
<dbReference type="OMA" id="CANIENF"/>
<keyword evidence="3" id="KW-0611">Plant defense</keyword>
<evidence type="ECO:0000256" key="3">
    <source>
        <dbReference type="ARBA" id="ARBA00022821"/>
    </source>
</evidence>
<dbReference type="PRINTS" id="PR00364">
    <property type="entry name" value="DISEASERSIST"/>
</dbReference>
<dbReference type="Gene3D" id="3.40.50.300">
    <property type="entry name" value="P-loop containing nucleotide triphosphate hydrolases"/>
    <property type="match status" value="1"/>
</dbReference>
<reference evidence="7" key="1">
    <citation type="journal article" date="2012" name="Nat. Biotechnol.">
        <title>Draft genome sequence of pigeonpea (Cajanus cajan), an orphan legume crop of resource-poor farmers.</title>
        <authorList>
            <person name="Varshney R.K."/>
            <person name="Chen W."/>
            <person name="Li Y."/>
            <person name="Bharti A.K."/>
            <person name="Saxena R.K."/>
            <person name="Schlueter J.A."/>
            <person name="Donoghue M.T."/>
            <person name="Azam S."/>
            <person name="Fan G."/>
            <person name="Whaley A.M."/>
            <person name="Farmer A.D."/>
            <person name="Sheridan J."/>
            <person name="Iwata A."/>
            <person name="Tuteja R."/>
            <person name="Penmetsa R.V."/>
            <person name="Wu W."/>
            <person name="Upadhyaya H.D."/>
            <person name="Yang S.P."/>
            <person name="Shah T."/>
            <person name="Saxena K.B."/>
            <person name="Michael T."/>
            <person name="McCombie W.R."/>
            <person name="Yang B."/>
            <person name="Zhang G."/>
            <person name="Yang H."/>
            <person name="Wang J."/>
            <person name="Spillane C."/>
            <person name="Cook D.R."/>
            <person name="May G.D."/>
            <person name="Xu X."/>
            <person name="Jackson S.A."/>
        </authorList>
    </citation>
    <scope>NUCLEOTIDE SEQUENCE [LARGE SCALE GENOMIC DNA]</scope>
</reference>
<dbReference type="PANTHER" id="PTHR33463">
    <property type="entry name" value="NB-ARC DOMAIN-CONTAINING PROTEIN-RELATED"/>
    <property type="match status" value="1"/>
</dbReference>
<dbReference type="Gene3D" id="3.80.10.10">
    <property type="entry name" value="Ribonuclease Inhibitor"/>
    <property type="match status" value="2"/>
</dbReference>
<dbReference type="SUPFAM" id="SSF52058">
    <property type="entry name" value="L domain-like"/>
    <property type="match status" value="1"/>
</dbReference>
<organism evidence="7 8">
    <name type="scientific">Cajanus cajan</name>
    <name type="common">Pigeon pea</name>
    <name type="synonym">Cajanus indicus</name>
    <dbReference type="NCBI Taxonomy" id="3821"/>
    <lineage>
        <taxon>Eukaryota</taxon>
        <taxon>Viridiplantae</taxon>
        <taxon>Streptophyta</taxon>
        <taxon>Embryophyta</taxon>
        <taxon>Tracheophyta</taxon>
        <taxon>Spermatophyta</taxon>
        <taxon>Magnoliopsida</taxon>
        <taxon>eudicotyledons</taxon>
        <taxon>Gunneridae</taxon>
        <taxon>Pentapetalae</taxon>
        <taxon>rosids</taxon>
        <taxon>fabids</taxon>
        <taxon>Fabales</taxon>
        <taxon>Fabaceae</taxon>
        <taxon>Papilionoideae</taxon>
        <taxon>50 kb inversion clade</taxon>
        <taxon>NPAAA clade</taxon>
        <taxon>indigoferoid/millettioid clade</taxon>
        <taxon>Phaseoleae</taxon>
        <taxon>Cajanus</taxon>
    </lineage>
</organism>
<dbReference type="SUPFAM" id="SSF52540">
    <property type="entry name" value="P-loop containing nucleoside triphosphate hydrolases"/>
    <property type="match status" value="1"/>
</dbReference>
<dbReference type="PROSITE" id="PS51450">
    <property type="entry name" value="LRR"/>
    <property type="match status" value="1"/>
</dbReference>
<evidence type="ECO:0000259" key="6">
    <source>
        <dbReference type="Pfam" id="PF23247"/>
    </source>
</evidence>
<evidence type="ECO:0000256" key="1">
    <source>
        <dbReference type="ARBA" id="ARBA00008894"/>
    </source>
</evidence>
<dbReference type="InterPro" id="IPR050905">
    <property type="entry name" value="Plant_NBS-LRR"/>
</dbReference>
<comment type="similarity">
    <text evidence="1">Belongs to the disease resistance NB-LRR family.</text>
</comment>
<dbReference type="InterPro" id="IPR042197">
    <property type="entry name" value="Apaf_helical"/>
</dbReference>
<evidence type="ECO:0000256" key="4">
    <source>
        <dbReference type="ARBA" id="ARBA00022840"/>
    </source>
</evidence>
<evidence type="ECO:0000259" key="5">
    <source>
        <dbReference type="Pfam" id="PF00931"/>
    </source>
</evidence>
<dbReference type="Pfam" id="PF00931">
    <property type="entry name" value="NB-ARC"/>
    <property type="match status" value="1"/>
</dbReference>
<dbReference type="GO" id="GO:0043531">
    <property type="term" value="F:ADP binding"/>
    <property type="evidence" value="ECO:0007669"/>
    <property type="project" value="InterPro"/>
</dbReference>